<keyword evidence="5" id="KW-0539">Nucleus</keyword>
<feature type="compositionally biased region" description="Acidic residues" evidence="6">
    <location>
        <begin position="261"/>
        <end position="270"/>
    </location>
</feature>
<dbReference type="OrthoDB" id="1607513at2759"/>
<dbReference type="InterPro" id="IPR052035">
    <property type="entry name" value="ZnF_BED_domain_contain"/>
</dbReference>
<gene>
    <name evidence="7" type="ORF">MMEN_LOCUS5663</name>
</gene>
<dbReference type="AlphaFoldDB" id="A0A8S4AJZ1"/>
<organism evidence="7 8">
    <name type="scientific">Menidia menidia</name>
    <name type="common">Atlantic silverside</name>
    <dbReference type="NCBI Taxonomy" id="238744"/>
    <lineage>
        <taxon>Eukaryota</taxon>
        <taxon>Metazoa</taxon>
        <taxon>Chordata</taxon>
        <taxon>Craniata</taxon>
        <taxon>Vertebrata</taxon>
        <taxon>Euteleostomi</taxon>
        <taxon>Actinopterygii</taxon>
        <taxon>Neopterygii</taxon>
        <taxon>Teleostei</taxon>
        <taxon>Neoteleostei</taxon>
        <taxon>Acanthomorphata</taxon>
        <taxon>Ovalentaria</taxon>
        <taxon>Atherinomorphae</taxon>
        <taxon>Atheriniformes</taxon>
        <taxon>Atherinopsidae</taxon>
        <taxon>Menidiinae</taxon>
        <taxon>Menidia</taxon>
    </lineage>
</organism>
<protein>
    <submittedName>
        <fullName evidence="7">(Atlantic silverside) hypothetical protein</fullName>
    </submittedName>
</protein>
<accession>A0A8S4AJZ1</accession>
<evidence type="ECO:0000256" key="2">
    <source>
        <dbReference type="ARBA" id="ARBA00022723"/>
    </source>
</evidence>
<dbReference type="InterPro" id="IPR012337">
    <property type="entry name" value="RNaseH-like_sf"/>
</dbReference>
<evidence type="ECO:0000256" key="4">
    <source>
        <dbReference type="ARBA" id="ARBA00022833"/>
    </source>
</evidence>
<dbReference type="GO" id="GO:0005634">
    <property type="term" value="C:nucleus"/>
    <property type="evidence" value="ECO:0007669"/>
    <property type="project" value="UniProtKB-SubCell"/>
</dbReference>
<evidence type="ECO:0000256" key="5">
    <source>
        <dbReference type="ARBA" id="ARBA00023242"/>
    </source>
</evidence>
<keyword evidence="8" id="KW-1185">Reference proteome</keyword>
<dbReference type="SUPFAM" id="SSF140996">
    <property type="entry name" value="Hermes dimerisation domain"/>
    <property type="match status" value="1"/>
</dbReference>
<dbReference type="PANTHER" id="PTHR46481:SF10">
    <property type="entry name" value="ZINC FINGER BED DOMAIN-CONTAINING PROTEIN 39"/>
    <property type="match status" value="1"/>
</dbReference>
<dbReference type="EMBL" id="CAJRST010004969">
    <property type="protein sequence ID" value="CAG5881301.1"/>
    <property type="molecule type" value="Genomic_DNA"/>
</dbReference>
<comment type="caution">
    <text evidence="7">The sequence shown here is derived from an EMBL/GenBank/DDBJ whole genome shotgun (WGS) entry which is preliminary data.</text>
</comment>
<dbReference type="SUPFAM" id="SSF53098">
    <property type="entry name" value="Ribonuclease H-like"/>
    <property type="match status" value="1"/>
</dbReference>
<keyword evidence="4" id="KW-0862">Zinc</keyword>
<reference evidence="7" key="1">
    <citation type="submission" date="2021-05" db="EMBL/GenBank/DDBJ databases">
        <authorList>
            <person name="Tigano A."/>
        </authorList>
    </citation>
    <scope>NUCLEOTIDE SEQUENCE</scope>
</reference>
<dbReference type="PANTHER" id="PTHR46481">
    <property type="entry name" value="ZINC FINGER BED DOMAIN-CONTAINING PROTEIN 4"/>
    <property type="match status" value="1"/>
</dbReference>
<dbReference type="Proteomes" id="UP000677803">
    <property type="component" value="Unassembled WGS sequence"/>
</dbReference>
<evidence type="ECO:0000313" key="7">
    <source>
        <dbReference type="EMBL" id="CAG5881301.1"/>
    </source>
</evidence>
<keyword evidence="3" id="KW-0863">Zinc-finger</keyword>
<keyword evidence="2" id="KW-0479">Metal-binding</keyword>
<evidence type="ECO:0000313" key="8">
    <source>
        <dbReference type="Proteomes" id="UP000677803"/>
    </source>
</evidence>
<evidence type="ECO:0000256" key="1">
    <source>
        <dbReference type="ARBA" id="ARBA00004123"/>
    </source>
</evidence>
<name>A0A8S4AJZ1_9TELE</name>
<evidence type="ECO:0000256" key="3">
    <source>
        <dbReference type="ARBA" id="ARBA00022771"/>
    </source>
</evidence>
<dbReference type="GO" id="GO:0008270">
    <property type="term" value="F:zinc ion binding"/>
    <property type="evidence" value="ECO:0007669"/>
    <property type="project" value="UniProtKB-KW"/>
</dbReference>
<evidence type="ECO:0000256" key="6">
    <source>
        <dbReference type="SAM" id="MobiDB-lite"/>
    </source>
</evidence>
<sequence>MDSFLQKKQMCTPQQAAALTESVLQMLIHDMRPLSVVDGAGFQRMIAQFNPDYILLSRTHFTHLMEQKYSTTFLKVKEILKEVNSSLTLTCDVWTSRATEAYLGVSCHFITKEWQMKTLNLATLPLEERHTAANIMIWMEELVKGLQRSIQKTQFESSSGEAFRAIAGKGISERWANLNNVSAERDNPLVLAAAIDPRFRKMKFISPEDGTMVQSTIEVLAIKEAKAETGIHGDLEVQQKRGNVPGGKSALDNLLQSDTDSLSEEEEETQEDKKIQMVRREVQMFFTEPPIAKKDDPLSWFVLRELVTIQTRPGWGPDFLVWRDKS</sequence>
<feature type="region of interest" description="Disordered" evidence="6">
    <location>
        <begin position="239"/>
        <end position="273"/>
    </location>
</feature>
<comment type="subcellular location">
    <subcellularLocation>
        <location evidence="1">Nucleus</location>
    </subcellularLocation>
</comment>
<dbReference type="Gene3D" id="1.10.10.1070">
    <property type="entry name" value="Zinc finger, BED domain-containing"/>
    <property type="match status" value="1"/>
</dbReference>
<proteinExistence type="predicted"/>